<dbReference type="Pfam" id="PF08902">
    <property type="entry name" value="DUF1848"/>
    <property type="match status" value="1"/>
</dbReference>
<dbReference type="AlphaFoldDB" id="B9YAW6"/>
<dbReference type="HOGENOM" id="CLU_069130_0_0_9"/>
<comment type="caution">
    <text evidence="1">The sequence shown here is derived from an EMBL/GenBank/DDBJ whole genome shotgun (WGS) entry which is preliminary data.</text>
</comment>
<evidence type="ECO:0000313" key="1">
    <source>
        <dbReference type="EMBL" id="EEF66892.1"/>
    </source>
</evidence>
<gene>
    <name evidence="1" type="ORF">HOLDEFILI_02973</name>
</gene>
<dbReference type="STRING" id="545696.HOLDEFILI_02973"/>
<proteinExistence type="predicted"/>
<organism evidence="1 2">
    <name type="scientific">Holdemania filiformis DSM 12042</name>
    <dbReference type="NCBI Taxonomy" id="545696"/>
    <lineage>
        <taxon>Bacteria</taxon>
        <taxon>Bacillati</taxon>
        <taxon>Bacillota</taxon>
        <taxon>Erysipelotrichia</taxon>
        <taxon>Erysipelotrichales</taxon>
        <taxon>Erysipelotrichaceae</taxon>
        <taxon>Holdemania</taxon>
    </lineage>
</organism>
<dbReference type="InterPro" id="IPR014998">
    <property type="entry name" value="DUF1848"/>
</dbReference>
<dbReference type="Proteomes" id="UP000005950">
    <property type="component" value="Unassembled WGS sequence"/>
</dbReference>
<protein>
    <recommendedName>
        <fullName evidence="3">DUF1848 domain-containing protein</fullName>
    </recommendedName>
</protein>
<reference evidence="1 2" key="2">
    <citation type="submission" date="2009-02" db="EMBL/GenBank/DDBJ databases">
        <title>Draft genome sequence of Holdemania filiformis DSM 12042.</title>
        <authorList>
            <person name="Sudarsanam P."/>
            <person name="Ley R."/>
            <person name="Guruge J."/>
            <person name="Turnbaugh P.J."/>
            <person name="Mahowald M."/>
            <person name="Liep D."/>
            <person name="Gordon J."/>
        </authorList>
    </citation>
    <scope>NUCLEOTIDE SEQUENCE [LARGE SCALE GENOMIC DNA]</scope>
    <source>
        <strain evidence="1 2">DSM 12042</strain>
    </source>
</reference>
<dbReference type="EMBL" id="ACCF01000189">
    <property type="protein sequence ID" value="EEF66892.1"/>
    <property type="molecule type" value="Genomic_DNA"/>
</dbReference>
<dbReference type="eggNOG" id="COG1533">
    <property type="taxonomic scope" value="Bacteria"/>
</dbReference>
<reference evidence="1 2" key="1">
    <citation type="submission" date="2008-12" db="EMBL/GenBank/DDBJ databases">
        <authorList>
            <person name="Fulton L."/>
            <person name="Clifton S."/>
            <person name="Fulton B."/>
            <person name="Xu J."/>
            <person name="Minx P."/>
            <person name="Pepin K.H."/>
            <person name="Johnson M."/>
            <person name="Bhonagiri V."/>
            <person name="Nash W.E."/>
            <person name="Mardis E.R."/>
            <person name="Wilson R.K."/>
        </authorList>
    </citation>
    <scope>NUCLEOTIDE SEQUENCE [LARGE SCALE GENOMIC DNA]</scope>
    <source>
        <strain evidence="1 2">DSM 12042</strain>
    </source>
</reference>
<evidence type="ECO:0008006" key="3">
    <source>
        <dbReference type="Google" id="ProtNLM"/>
    </source>
</evidence>
<sequence length="318" mass="37017">MIYWKPEKEGKPMLLCCSQRTDLCAFYSEWLVRRFQDGLVDIRNPFAPNQVLRVEFSPSQVDAVIFMTKNPTPMLDKMAVFRDYAVGFQVTVTPYGPEIEPGLTDKRQVLDSFRQLADWLGPSHMILRYDPIFLSQRYDEAFHLRAFERCCQQLAGSCTQIIISHLDLYKNTRKHQRELNWQPDSLERFAALAYRLAEIGARYGMRLQLCAENLDLRAAGIENRSCIDSEWLRALTGKTLEYPLTQARPHCQCLQVTDLGEYNSCAHHCRYCYANFDEAQIARRRALHDPQSTLLIGHVQPDDQIVMKKKSERQLRLF</sequence>
<evidence type="ECO:0000313" key="2">
    <source>
        <dbReference type="Proteomes" id="UP000005950"/>
    </source>
</evidence>
<name>B9YAW6_9FIRM</name>
<accession>B9YAW6</accession>